<dbReference type="STRING" id="990268.JCM19235_193"/>
<reference evidence="2 3" key="1">
    <citation type="submission" date="2014-09" db="EMBL/GenBank/DDBJ databases">
        <title>Vibrio maritimus JCM 19235. (C45) whole genome shotgun sequence.</title>
        <authorList>
            <person name="Sawabe T."/>
            <person name="Meirelles P."/>
            <person name="Nakanishi M."/>
            <person name="Sayaka M."/>
            <person name="Hattori M."/>
            <person name="Ohkuma M."/>
        </authorList>
    </citation>
    <scope>NUCLEOTIDE SEQUENCE [LARGE SCALE GENOMIC DNA]</scope>
    <source>
        <strain evidence="3">JCM19235</strain>
    </source>
</reference>
<dbReference type="PANTHER" id="PTHR30292:SF0">
    <property type="entry name" value="5-OXOPROLINASE SUBUNIT A"/>
    <property type="match status" value="1"/>
</dbReference>
<protein>
    <submittedName>
        <fullName evidence="2">Lactam utilization protein LamB</fullName>
    </submittedName>
</protein>
<sequence>MKLNCDMGESFGLWKLGEDEAVMPYLDMANIACGMHASDPMVMKKTIELANQYGVTIGAHPGYPDLQGFGRRTMQMTAAELESYFVYQLGALMACVEVNRLEFST</sequence>
<organism evidence="2 3">
    <name type="scientific">Vibrio maritimus</name>
    <dbReference type="NCBI Taxonomy" id="990268"/>
    <lineage>
        <taxon>Bacteria</taxon>
        <taxon>Pseudomonadati</taxon>
        <taxon>Pseudomonadota</taxon>
        <taxon>Gammaproteobacteria</taxon>
        <taxon>Vibrionales</taxon>
        <taxon>Vibrionaceae</taxon>
        <taxon>Vibrio</taxon>
    </lineage>
</organism>
<dbReference type="SUPFAM" id="SSF88713">
    <property type="entry name" value="Glycoside hydrolase/deacetylase"/>
    <property type="match status" value="1"/>
</dbReference>
<comment type="caution">
    <text evidence="2">The sequence shown here is derived from an EMBL/GenBank/DDBJ whole genome shotgun (WGS) entry which is preliminary data.</text>
</comment>
<gene>
    <name evidence="2" type="ORF">JCM19235_193</name>
</gene>
<keyword evidence="1" id="KW-0547">Nucleotide-binding</keyword>
<dbReference type="GO" id="GO:0005975">
    <property type="term" value="P:carbohydrate metabolic process"/>
    <property type="evidence" value="ECO:0007669"/>
    <property type="project" value="InterPro"/>
</dbReference>
<dbReference type="InterPro" id="IPR005501">
    <property type="entry name" value="LamB/YcsF/PxpA-like"/>
</dbReference>
<name>A0A090S2A6_9VIBR</name>
<evidence type="ECO:0000256" key="1">
    <source>
        <dbReference type="ARBA" id="ARBA00022741"/>
    </source>
</evidence>
<dbReference type="PANTHER" id="PTHR30292">
    <property type="entry name" value="UNCHARACTERIZED PROTEIN YBGL-RELATED"/>
    <property type="match status" value="1"/>
</dbReference>
<evidence type="ECO:0000313" key="2">
    <source>
        <dbReference type="EMBL" id="GAL20918.1"/>
    </source>
</evidence>
<reference evidence="2 3" key="2">
    <citation type="submission" date="2014-09" db="EMBL/GenBank/DDBJ databases">
        <authorList>
            <consortium name="NBRP consortium"/>
            <person name="Sawabe T."/>
            <person name="Meirelles P."/>
            <person name="Nakanishi M."/>
            <person name="Sayaka M."/>
            <person name="Hattori M."/>
            <person name="Ohkuma M."/>
        </authorList>
    </citation>
    <scope>NUCLEOTIDE SEQUENCE [LARGE SCALE GENOMIC DNA]</scope>
    <source>
        <strain evidence="3">JCM19235</strain>
    </source>
</reference>
<dbReference type="GO" id="GO:0005524">
    <property type="term" value="F:ATP binding"/>
    <property type="evidence" value="ECO:0007669"/>
    <property type="project" value="UniProtKB-KW"/>
</dbReference>
<dbReference type="InterPro" id="IPR011330">
    <property type="entry name" value="Glyco_hydro/deAcase_b/a-brl"/>
</dbReference>
<dbReference type="AlphaFoldDB" id="A0A090S2A6"/>
<proteinExistence type="predicted"/>
<dbReference type="Pfam" id="PF03746">
    <property type="entry name" value="LamB_YcsF"/>
    <property type="match status" value="1"/>
</dbReference>
<dbReference type="EMBL" id="BBMR01000007">
    <property type="protein sequence ID" value="GAL20918.1"/>
    <property type="molecule type" value="Genomic_DNA"/>
</dbReference>
<dbReference type="Gene3D" id="3.20.20.370">
    <property type="entry name" value="Glycoside hydrolase/deacetylase"/>
    <property type="match status" value="1"/>
</dbReference>
<keyword evidence="3" id="KW-1185">Reference proteome</keyword>
<dbReference type="Proteomes" id="UP000029228">
    <property type="component" value="Unassembled WGS sequence"/>
</dbReference>
<evidence type="ECO:0000313" key="3">
    <source>
        <dbReference type="Proteomes" id="UP000029228"/>
    </source>
</evidence>
<accession>A0A090S2A6</accession>